<feature type="region of interest" description="Disordered" evidence="8">
    <location>
        <begin position="131"/>
        <end position="150"/>
    </location>
</feature>
<dbReference type="SMART" id="SM00240">
    <property type="entry name" value="FHA"/>
    <property type="match status" value="1"/>
</dbReference>
<reference evidence="11" key="2">
    <citation type="journal article" date="2007" name="PLoS Biol.">
        <title>Survey sequencing and comparative analysis of the elephant shark (Callorhinchus milii) genome.</title>
        <authorList>
            <person name="Venkatesh B."/>
            <person name="Kirkness E.F."/>
            <person name="Loh Y.H."/>
            <person name="Halpern A.L."/>
            <person name="Lee A.P."/>
            <person name="Johnson J."/>
            <person name="Dandona N."/>
            <person name="Viswanathan L.D."/>
            <person name="Tay A."/>
            <person name="Venter J.C."/>
            <person name="Strausberg R.L."/>
            <person name="Brenner S."/>
        </authorList>
    </citation>
    <scope>NUCLEOTIDE SEQUENCE [LARGE SCALE GENOMIC DNA]</scope>
</reference>
<evidence type="ECO:0000256" key="1">
    <source>
        <dbReference type="ARBA" id="ARBA00004123"/>
    </source>
</evidence>
<feature type="region of interest" description="Disordered" evidence="8">
    <location>
        <begin position="1967"/>
        <end position="1988"/>
    </location>
</feature>
<evidence type="ECO:0000256" key="2">
    <source>
        <dbReference type="ARBA" id="ARBA00022499"/>
    </source>
</evidence>
<feature type="coiled-coil region" evidence="7">
    <location>
        <begin position="2757"/>
        <end position="2784"/>
    </location>
</feature>
<keyword evidence="2" id="KW-1017">Isopeptide bond</keyword>
<evidence type="ECO:0000256" key="7">
    <source>
        <dbReference type="SAM" id="Coils"/>
    </source>
</evidence>
<feature type="compositionally biased region" description="Basic and acidic residues" evidence="8">
    <location>
        <begin position="2161"/>
        <end position="2171"/>
    </location>
</feature>
<gene>
    <name evidence="10" type="primary">LOC103180313</name>
</gene>
<dbReference type="Gene3D" id="2.60.200.20">
    <property type="match status" value="1"/>
</dbReference>
<protein>
    <recommendedName>
        <fullName evidence="9">FHA domain-containing protein</fullName>
    </recommendedName>
</protein>
<keyword evidence="7" id="KW-0175">Coiled coil</keyword>
<feature type="region of interest" description="Disordered" evidence="8">
    <location>
        <begin position="442"/>
        <end position="497"/>
    </location>
</feature>
<evidence type="ECO:0000256" key="4">
    <source>
        <dbReference type="ARBA" id="ARBA00022843"/>
    </source>
</evidence>
<feature type="compositionally biased region" description="Polar residues" evidence="8">
    <location>
        <begin position="976"/>
        <end position="989"/>
    </location>
</feature>
<feature type="compositionally biased region" description="Polar residues" evidence="8">
    <location>
        <begin position="2178"/>
        <end position="2197"/>
    </location>
</feature>
<feature type="compositionally biased region" description="Basic and acidic residues" evidence="8">
    <location>
        <begin position="2531"/>
        <end position="2560"/>
    </location>
</feature>
<dbReference type="InterPro" id="IPR008984">
    <property type="entry name" value="SMAD_FHA_dom_sf"/>
</dbReference>
<evidence type="ECO:0000256" key="5">
    <source>
        <dbReference type="ARBA" id="ARBA00023242"/>
    </source>
</evidence>
<feature type="compositionally biased region" description="Basic and acidic residues" evidence="8">
    <location>
        <begin position="1811"/>
        <end position="1821"/>
    </location>
</feature>
<proteinExistence type="predicted"/>
<feature type="compositionally biased region" description="Basic and acidic residues" evidence="8">
    <location>
        <begin position="1743"/>
        <end position="1756"/>
    </location>
</feature>
<dbReference type="OMA" id="IMKTPRV"/>
<keyword evidence="11" id="KW-1185">Reference proteome</keyword>
<dbReference type="InParanoid" id="A0A4W3JE76"/>
<feature type="compositionally biased region" description="Polar residues" evidence="8">
    <location>
        <begin position="807"/>
        <end position="822"/>
    </location>
</feature>
<dbReference type="PROSITE" id="PS50006">
    <property type="entry name" value="FHA_DOMAIN"/>
    <property type="match status" value="1"/>
</dbReference>
<feature type="domain" description="FHA" evidence="9">
    <location>
        <begin position="27"/>
        <end position="77"/>
    </location>
</feature>
<dbReference type="OrthoDB" id="6288785at2759"/>
<dbReference type="PANTHER" id="PTHR21603">
    <property type="entry name" value="ANTIGEN KI-67-LIKE PROTEIN"/>
    <property type="match status" value="1"/>
</dbReference>
<feature type="region of interest" description="Disordered" evidence="8">
    <location>
        <begin position="1385"/>
        <end position="1441"/>
    </location>
</feature>
<feature type="compositionally biased region" description="Basic and acidic residues" evidence="8">
    <location>
        <begin position="2302"/>
        <end position="2314"/>
    </location>
</feature>
<feature type="compositionally biased region" description="Low complexity" evidence="8">
    <location>
        <begin position="607"/>
        <end position="620"/>
    </location>
</feature>
<feature type="compositionally biased region" description="Basic and acidic residues" evidence="8">
    <location>
        <begin position="272"/>
        <end position="284"/>
    </location>
</feature>
<feature type="compositionally biased region" description="Polar residues" evidence="8">
    <location>
        <begin position="139"/>
        <end position="150"/>
    </location>
</feature>
<evidence type="ECO:0000313" key="11">
    <source>
        <dbReference type="Proteomes" id="UP000314986"/>
    </source>
</evidence>
<feature type="compositionally biased region" description="Polar residues" evidence="8">
    <location>
        <begin position="2086"/>
        <end position="2095"/>
    </location>
</feature>
<dbReference type="PANTHER" id="PTHR21603:SF18">
    <property type="entry name" value="ANTIGEN KI-67-LIKE PROTEIN"/>
    <property type="match status" value="1"/>
</dbReference>
<dbReference type="GeneID" id="103180313"/>
<feature type="compositionally biased region" description="Basic and acidic residues" evidence="8">
    <location>
        <begin position="1645"/>
        <end position="1661"/>
    </location>
</feature>
<dbReference type="KEGG" id="cmk:103180313"/>
<dbReference type="Proteomes" id="UP000314986">
    <property type="component" value="Unassembled WGS sequence"/>
</dbReference>
<feature type="compositionally biased region" description="Basic and acidic residues" evidence="8">
    <location>
        <begin position="2341"/>
        <end position="2351"/>
    </location>
</feature>
<dbReference type="InterPro" id="IPR000253">
    <property type="entry name" value="FHA_dom"/>
</dbReference>
<keyword evidence="5" id="KW-0539">Nucleus</keyword>
<feature type="region of interest" description="Disordered" evidence="8">
    <location>
        <begin position="2872"/>
        <end position="2952"/>
    </location>
</feature>
<feature type="compositionally biased region" description="Polar residues" evidence="8">
    <location>
        <begin position="865"/>
        <end position="877"/>
    </location>
</feature>
<feature type="region of interest" description="Disordered" evidence="8">
    <location>
        <begin position="1711"/>
        <end position="1832"/>
    </location>
</feature>
<dbReference type="GeneTree" id="ENSGT00940000154352"/>
<feature type="compositionally biased region" description="Polar residues" evidence="8">
    <location>
        <begin position="2939"/>
        <end position="2952"/>
    </location>
</feature>
<organism evidence="10 11">
    <name type="scientific">Callorhinchus milii</name>
    <name type="common">Ghost shark</name>
    <dbReference type="NCBI Taxonomy" id="7868"/>
    <lineage>
        <taxon>Eukaryota</taxon>
        <taxon>Metazoa</taxon>
        <taxon>Chordata</taxon>
        <taxon>Craniata</taxon>
        <taxon>Vertebrata</taxon>
        <taxon>Chondrichthyes</taxon>
        <taxon>Holocephali</taxon>
        <taxon>Chimaeriformes</taxon>
        <taxon>Callorhinchidae</taxon>
        <taxon>Callorhinchus</taxon>
    </lineage>
</organism>
<reference evidence="11" key="3">
    <citation type="journal article" date="2014" name="Nature">
        <title>Elephant shark genome provides unique insights into gnathostome evolution.</title>
        <authorList>
            <consortium name="International Elephant Shark Genome Sequencing Consortium"/>
            <person name="Venkatesh B."/>
            <person name="Lee A.P."/>
            <person name="Ravi V."/>
            <person name="Maurya A.K."/>
            <person name="Lian M.M."/>
            <person name="Swann J.B."/>
            <person name="Ohta Y."/>
            <person name="Flajnik M.F."/>
            <person name="Sutoh Y."/>
            <person name="Kasahara M."/>
            <person name="Hoon S."/>
            <person name="Gangu V."/>
            <person name="Roy S.W."/>
            <person name="Irimia M."/>
            <person name="Korzh V."/>
            <person name="Kondrychyn I."/>
            <person name="Lim Z.W."/>
            <person name="Tay B.H."/>
            <person name="Tohari S."/>
            <person name="Kong K.W."/>
            <person name="Ho S."/>
            <person name="Lorente-Galdos B."/>
            <person name="Quilez J."/>
            <person name="Marques-Bonet T."/>
            <person name="Raney B.J."/>
            <person name="Ingham P.W."/>
            <person name="Tay A."/>
            <person name="Hillier L.W."/>
            <person name="Minx P."/>
            <person name="Boehm T."/>
            <person name="Wilson R.K."/>
            <person name="Brenner S."/>
            <person name="Warren W.C."/>
        </authorList>
    </citation>
    <scope>NUCLEOTIDE SEQUENCE [LARGE SCALE GENOMIC DNA]</scope>
</reference>
<feature type="region of interest" description="Disordered" evidence="8">
    <location>
        <begin position="2143"/>
        <end position="2361"/>
    </location>
</feature>
<feature type="compositionally biased region" description="Basic and acidic residues" evidence="8">
    <location>
        <begin position="2929"/>
        <end position="2938"/>
    </location>
</feature>
<keyword evidence="4" id="KW-0832">Ubl conjugation</keyword>
<keyword evidence="6" id="KW-0131">Cell cycle</keyword>
<feature type="compositionally biased region" description="Basic and acidic residues" evidence="8">
    <location>
        <begin position="2213"/>
        <end position="2225"/>
    </location>
</feature>
<dbReference type="GO" id="GO:0005694">
    <property type="term" value="C:chromosome"/>
    <property type="evidence" value="ECO:0007669"/>
    <property type="project" value="TreeGrafter"/>
</dbReference>
<dbReference type="InterPro" id="IPR029334">
    <property type="entry name" value="PP1-bd"/>
</dbReference>
<reference evidence="10" key="4">
    <citation type="submission" date="2025-08" db="UniProtKB">
        <authorList>
            <consortium name="Ensembl"/>
        </authorList>
    </citation>
    <scope>IDENTIFICATION</scope>
</reference>
<feature type="region of interest" description="Disordered" evidence="8">
    <location>
        <begin position="157"/>
        <end position="200"/>
    </location>
</feature>
<comment type="subcellular location">
    <subcellularLocation>
        <location evidence="1">Nucleus</location>
    </subcellularLocation>
</comment>
<feature type="region of interest" description="Disordered" evidence="8">
    <location>
        <begin position="260"/>
        <end position="284"/>
    </location>
</feature>
<feature type="region of interest" description="Disordered" evidence="8">
    <location>
        <begin position="2519"/>
        <end position="2592"/>
    </location>
</feature>
<feature type="region of interest" description="Disordered" evidence="8">
    <location>
        <begin position="1052"/>
        <end position="1072"/>
    </location>
</feature>
<feature type="region of interest" description="Disordered" evidence="8">
    <location>
        <begin position="1543"/>
        <end position="1568"/>
    </location>
</feature>
<accession>A0A4W3JE76</accession>
<feature type="region of interest" description="Disordered" evidence="8">
    <location>
        <begin position="1617"/>
        <end position="1679"/>
    </location>
</feature>
<feature type="compositionally biased region" description="Basic and acidic residues" evidence="8">
    <location>
        <begin position="158"/>
        <end position="180"/>
    </location>
</feature>
<sequence>MPLYGQIIVIKRNGADGYHFPLMAPSCLFGRKIDCDIRIQLPHVSKEHCKLEVNENNEVILSNLSDVNRTSLNGKVVLHSERLQHGDVFTIIDRSFRFEYPLDSGHFTDTRIKRNSSSLKNETLQVLHVQQGGEHGVQPAQNRRSLSGHTSDAVCVDRVFDEPIKPTKAKPDSWEDEAPKRQQGRSSADIKDEQPADKEVSPFSKLYEMCKNQALQMHQKKTNIELSNKKNTETTEKLLVLPAEESKANIFQGSKSLRTPLRSRRMSQAAVEESKMPKEDDSDKEGMKNLEASLVQDIPSKCLGKTAVNKDTPKKRCTSVGLGEFTENLSSEENIALLESSKAGDVQDKAQNDCQINAPKSKRKSHPFTSRKSLNAEEVLKEIHDVLGSSMGKKQNVVEEEKLTGKDDTSVHVAEKIPETPKRCGRPSLQFSQIKVTEIQTEQPQFETPEPITGATSPAVTKGKRNSSFSSSPLLNERGEGAVSCPSRKRRSENLEERLCEPVSKQKRVSFGVNLCPEVFDKRMPPNSPLRKGGTPRKFSIPLSVSANTALKRASNMGLHSCITEELTEPCKRSSKLSTVMPVKSNMPPAGHVSTSPKETEMAVKNPSPARRSPAARSPALGKKSPGAKTPSPGRKSLTAKTPSPGRKSLTAQTPSPGRKSLAAQSPSPERKSLAAKTPSPGRKSLAAQSPSRGRKSLAAQSPSQERKSLAAKTPSPGRKSLAAKTPSPGRKSLAAKTPSPGRKSLAAKTPSPGRKSLAAKTPSPGRKSLTAKTPSPGRKSLAAKTPSPGRKSLAAKTPSPGRKSLAAQSPSPDRNSLTPKSPSLGRKSLAAKSPSPGRKSLAAKSPSQDEMSPAAKTPSPGRKSFTSSVIKKSPSNGPFMMKISATLSAKRPRVAKMPCLSDTKKLSTTKKFSPLATKMSTAKQLIRSASSRSFNPSPSVCGRFSVSRTNTPPILAVESTSQVFPASASPKLKQHQQTTNKLPNFKTTPSRKSARRSASLAAGLYSRRQSGASVANLLVKKSWAQVVKEGVAKSEFRSAPKKRVVMRRQIKNNSSSKVPKTPIRSVKGHYSTGHAVSPATIVIGKAQATTVKTTGMPPRTVTNVSLRRKSLTMDQSFTGVAEMFTTPTKKNRRASTRLRISSEVGRSQTITGTQVSQNSFEGSVIKTSEETGEMVISPLTTPGSTRRRSTGSLTCRVDLSSNSKELHVKCVNILKGGEEPTDDLTSRCTLLTSPEEKTKPVEDMVELKRPLKTPKVKGIPVVSIKQIMKTPKIKGGQEEDFARLQKLMAESKQKAKSPKVSYVGVKEMFHTTKVMETTDYSGLGEMFSTPKRTEETVESELQQSSNESGRKRATDASFALENAACDDGQTVDSKELSETKLINKMEQHDQEQSVTKAASRRSCRKSFSTPGIKLTKMQDQDKNTKSPPFSNKEYVQPSNQLETTDEFSKHDVVELMDSDNSTMEGSDMLEKSPNVSGVPIISTPTKVLLQRKDKLKQPEIKKDEKHAQIILVNCEKYTINSVVERFESKNVQAEVNKLKSPMQKSLKEKDETENVQGSVEELALPQENLTTDKDVSIVGYSEVNKLASPTRRSLIAPNVIPNPQNTEVKESCATIKSATPGRKSQGGQIKEVKLTTPTRRSLRRNNECENDQEVKEKELLAPKSSIIPDEQGPWDQQTEEISQLVSPSIKLREKSKLHILQDTEVEEVLIPNKTTTPDKKETQNGQAEDIIDLVPQTRRTLRGKDESQYTWKREIPSAPVEDVQELFSSENELMDQQEDDCKVEVSSSQKQSKEEDSATSKSKSVRGKRANKEPTPDLAKKSRRGRPKKVEEVSCLKKTVRWDPKLSEAVCALESVQEASEVTEFPITVPRARRGRLAHAQKVVNSPISLVLKESGKTVGENSDGISNTNDAFALINQEKETSKGKDVIFCEPEELSENDKNTENINESVLAMDEYKTVSQDIQSDVNLPPKKKMPRGRAAQKEIENKGKNLKEIKVEELLPWGQQTEEMSQLVSQSIKLRDKQNLQDAEVKELLISNKTTTLDKKESKDGQAEDIIDLVPQTRRTLRGKNESQNASIAEVQEYSAATKSTSPRNVPHGGQIEEVNKSSTLESKLIMYSNEAQNAPELGVIKSPVASALKNTKDESKAQAPQVGQLVDLTSRRNETHNVEDIEVIDSPTTPKTSTRGKKNQVSQAKKTSDLALRKRLQRGKNKIENVEEPEVAKNHCVSPKISTQGTETKHSPGPDIDISNTTAKKSRGKNANVETAEEKNTASQAKNYTRKRGTRGAPIKDVQELFASENEIKDQQEDDCKVKVSSGQKQSKEEDSATSKSTSVRGKRANKEPTPDLAKKSRRGRPKKVEEVSCLKKIVRWDPKLSEAVCALESVQEASEVTEFPITVPRARRGRLAHAQKVVNSPISLVLKESGKTVGENSDGISNTNDAFALINQEKETSKGKDIIFCEPEELSENDQRVENVNEGVLAVDDYSQNIQSDVNLPPKKKTLRGRAAQKEIQNKGKNLQEMSVRKSQRNKTEEKMSASTGKELHMTAEEKEKSSLPERRLRKGNVSVAMNKRGKRSKEYPVETSGQTEPQLDLTEVDVKLCAVTEGVSTHDVVAEVHKERGKSKRIKVLPSQGDDEIKVIQPRRNTRTGKSTMVIVTECVAEDDCAANPAMQIIEESSEVILNESVPTKKEKAEKTKSYNKRDKRKMEKAAIVMQEVSEEGLKDPISKGAEVAIPVKTPRRAGRGMVKNSMIAINQKVNGNITENEHNVKNLANEAEKYKRARRGNAHKTAAIVPVVQVEEAEPIKKRGKQSRLEIQTSSYQNIQLTTSGAEDKCELPSAKFSKPAKRMTRADKALGATDMVEESLQLSAEVSLTPASQSSSKSNLRGKRAATETTDAVTFKRSKKREAVDGKMTTQTRKLKTAMSTKEKSPETKKPQANQTRYTTRSRK</sequence>
<dbReference type="GO" id="GO:0051983">
    <property type="term" value="P:regulation of chromosome segregation"/>
    <property type="evidence" value="ECO:0007669"/>
    <property type="project" value="TreeGrafter"/>
</dbReference>
<reference evidence="11" key="1">
    <citation type="journal article" date="2006" name="Science">
        <title>Ancient noncoding elements conserved in the human genome.</title>
        <authorList>
            <person name="Venkatesh B."/>
            <person name="Kirkness E.F."/>
            <person name="Loh Y.H."/>
            <person name="Halpern A.L."/>
            <person name="Lee A.P."/>
            <person name="Johnson J."/>
            <person name="Dandona N."/>
            <person name="Viswanathan L.D."/>
            <person name="Tay A."/>
            <person name="Venter J.C."/>
            <person name="Strausberg R.L."/>
            <person name="Brenner S."/>
        </authorList>
    </citation>
    <scope>NUCLEOTIDE SEQUENCE [LARGE SCALE GENOMIC DNA]</scope>
</reference>
<reference evidence="10" key="5">
    <citation type="submission" date="2025-09" db="UniProtKB">
        <authorList>
            <consortium name="Ensembl"/>
        </authorList>
    </citation>
    <scope>IDENTIFICATION</scope>
</reference>
<feature type="region of interest" description="Disordered" evidence="8">
    <location>
        <begin position="969"/>
        <end position="1001"/>
    </location>
</feature>
<feature type="region of interest" description="Disordered" evidence="8">
    <location>
        <begin position="1322"/>
        <end position="1355"/>
    </location>
</feature>
<dbReference type="SUPFAM" id="SSF49879">
    <property type="entry name" value="SMAD/FHA domain"/>
    <property type="match status" value="1"/>
</dbReference>
<evidence type="ECO:0000256" key="3">
    <source>
        <dbReference type="ARBA" id="ARBA00022553"/>
    </source>
</evidence>
<name>A0A4W3JE76_CALMI</name>
<feature type="region of interest" description="Disordered" evidence="8">
    <location>
        <begin position="570"/>
        <end position="879"/>
    </location>
</feature>
<evidence type="ECO:0000256" key="8">
    <source>
        <dbReference type="SAM" id="MobiDB-lite"/>
    </source>
</evidence>
<feature type="compositionally biased region" description="Polar residues" evidence="8">
    <location>
        <begin position="2872"/>
        <end position="2887"/>
    </location>
</feature>
<dbReference type="Ensembl" id="ENSCMIT00000042322.1">
    <property type="protein sequence ID" value="ENSCMIP00000041724.1"/>
    <property type="gene ID" value="ENSCMIG00000017396.1"/>
</dbReference>
<evidence type="ECO:0000313" key="10">
    <source>
        <dbReference type="Ensembl" id="ENSCMIP00000041724.1"/>
    </source>
</evidence>
<dbReference type="STRING" id="7868.ENSCMIP00000041724"/>
<dbReference type="CDD" id="cd22673">
    <property type="entry name" value="FHA_Ki67"/>
    <property type="match status" value="1"/>
</dbReference>
<evidence type="ECO:0000256" key="6">
    <source>
        <dbReference type="ARBA" id="ARBA00023306"/>
    </source>
</evidence>
<keyword evidence="3" id="KW-0597">Phosphoprotein</keyword>
<dbReference type="Pfam" id="PF15276">
    <property type="entry name" value="PP1_bind"/>
    <property type="match status" value="1"/>
</dbReference>
<dbReference type="GO" id="GO:0007088">
    <property type="term" value="P:regulation of mitotic nuclear division"/>
    <property type="evidence" value="ECO:0007669"/>
    <property type="project" value="TreeGrafter"/>
</dbReference>
<dbReference type="Pfam" id="PF00498">
    <property type="entry name" value="FHA"/>
    <property type="match status" value="1"/>
</dbReference>
<feature type="compositionally biased region" description="Basic and acidic residues" evidence="8">
    <location>
        <begin position="188"/>
        <end position="200"/>
    </location>
</feature>
<dbReference type="GO" id="GO:0005634">
    <property type="term" value="C:nucleus"/>
    <property type="evidence" value="ECO:0007669"/>
    <property type="project" value="UniProtKB-SubCell"/>
</dbReference>
<evidence type="ECO:0000259" key="9">
    <source>
        <dbReference type="PROSITE" id="PS50006"/>
    </source>
</evidence>
<feature type="region of interest" description="Disordered" evidence="8">
    <location>
        <begin position="2069"/>
        <end position="2107"/>
    </location>
</feature>